<comment type="caution">
    <text evidence="2">The sequence shown here is derived from an EMBL/GenBank/DDBJ whole genome shotgun (WGS) entry which is preliminary data.</text>
</comment>
<feature type="region of interest" description="Disordered" evidence="1">
    <location>
        <begin position="57"/>
        <end position="86"/>
    </location>
</feature>
<keyword evidence="3" id="KW-1185">Reference proteome</keyword>
<organism evidence="2 3">
    <name type="scientific">Austropuccinia psidii MF-1</name>
    <dbReference type="NCBI Taxonomy" id="1389203"/>
    <lineage>
        <taxon>Eukaryota</taxon>
        <taxon>Fungi</taxon>
        <taxon>Dikarya</taxon>
        <taxon>Basidiomycota</taxon>
        <taxon>Pucciniomycotina</taxon>
        <taxon>Pucciniomycetes</taxon>
        <taxon>Pucciniales</taxon>
        <taxon>Sphaerophragmiaceae</taxon>
        <taxon>Austropuccinia</taxon>
    </lineage>
</organism>
<proteinExistence type="predicted"/>
<feature type="compositionally biased region" description="Basic and acidic residues" evidence="1">
    <location>
        <begin position="74"/>
        <end position="86"/>
    </location>
</feature>
<evidence type="ECO:0000313" key="3">
    <source>
        <dbReference type="Proteomes" id="UP000765509"/>
    </source>
</evidence>
<dbReference type="Proteomes" id="UP000765509">
    <property type="component" value="Unassembled WGS sequence"/>
</dbReference>
<accession>A0A9Q3IBU8</accession>
<evidence type="ECO:0000256" key="1">
    <source>
        <dbReference type="SAM" id="MobiDB-lite"/>
    </source>
</evidence>
<protein>
    <submittedName>
        <fullName evidence="2">Uncharacterized protein</fullName>
    </submittedName>
</protein>
<gene>
    <name evidence="2" type="ORF">O181_077161</name>
</gene>
<dbReference type="OrthoDB" id="2506366at2759"/>
<name>A0A9Q3IBU8_9BASI</name>
<sequence length="86" mass="9806">MVAEFAKEQEELIKKRKEDKAKEALPKPNQMNIIQLKKDDSSAAIAKVDNWGIWEPPTISSANEPLSNHYGLRNTKERNSRAENTN</sequence>
<reference evidence="2" key="1">
    <citation type="submission" date="2021-03" db="EMBL/GenBank/DDBJ databases">
        <title>Draft genome sequence of rust myrtle Austropuccinia psidii MF-1, a brazilian biotype.</title>
        <authorList>
            <person name="Quecine M.C."/>
            <person name="Pachon D.M.R."/>
            <person name="Bonatelli M.L."/>
            <person name="Correr F.H."/>
            <person name="Franceschini L.M."/>
            <person name="Leite T.F."/>
            <person name="Margarido G.R.A."/>
            <person name="Almeida C.A."/>
            <person name="Ferrarezi J.A."/>
            <person name="Labate C.A."/>
        </authorList>
    </citation>
    <scope>NUCLEOTIDE SEQUENCE</scope>
    <source>
        <strain evidence="2">MF-1</strain>
    </source>
</reference>
<dbReference type="AlphaFoldDB" id="A0A9Q3IBU8"/>
<evidence type="ECO:0000313" key="2">
    <source>
        <dbReference type="EMBL" id="MBW0537446.1"/>
    </source>
</evidence>
<dbReference type="EMBL" id="AVOT02042066">
    <property type="protein sequence ID" value="MBW0537446.1"/>
    <property type="molecule type" value="Genomic_DNA"/>
</dbReference>